<feature type="transmembrane region" description="Helical" evidence="1">
    <location>
        <begin position="29"/>
        <end position="50"/>
    </location>
</feature>
<proteinExistence type="predicted"/>
<keyword evidence="1" id="KW-1133">Transmembrane helix</keyword>
<evidence type="ECO:0000313" key="3">
    <source>
        <dbReference type="Proteomes" id="UP000710849"/>
    </source>
</evidence>
<gene>
    <name evidence="2" type="ORF">EAE97_002938</name>
</gene>
<keyword evidence="3" id="KW-1185">Reference proteome</keyword>
<dbReference type="AlphaFoldDB" id="A0A9P5M1N3"/>
<dbReference type="RefSeq" id="XP_038735313.1">
    <property type="nucleotide sequence ID" value="XM_038873450.1"/>
</dbReference>
<dbReference type="GeneID" id="62146527"/>
<accession>A0A9P5M1N3</accession>
<reference evidence="2 3" key="1">
    <citation type="journal article" date="2020" name="Genome Biol. Evol.">
        <title>Comparative genomics of Sclerotiniaceae.</title>
        <authorList>
            <person name="Valero Jimenez C.A."/>
            <person name="Steentjes M."/>
            <person name="Scholten O.E."/>
            <person name="Van Kan J.A.L."/>
        </authorList>
    </citation>
    <scope>NUCLEOTIDE SEQUENCE [LARGE SCALE GENOMIC DNA]</scope>
    <source>
        <strain evidence="2 3">MUCL 94</strain>
    </source>
</reference>
<name>A0A9P5M1N3_9HELO</name>
<dbReference type="EMBL" id="RCSW01000005">
    <property type="protein sequence ID" value="KAF7949429.1"/>
    <property type="molecule type" value="Genomic_DNA"/>
</dbReference>
<protein>
    <submittedName>
        <fullName evidence="2">Uncharacterized protein</fullName>
    </submittedName>
</protein>
<dbReference type="Proteomes" id="UP000710849">
    <property type="component" value="Unassembled WGS sequence"/>
</dbReference>
<keyword evidence="1" id="KW-0812">Transmembrane</keyword>
<evidence type="ECO:0000313" key="2">
    <source>
        <dbReference type="EMBL" id="KAF7949429.1"/>
    </source>
</evidence>
<keyword evidence="1" id="KW-0472">Membrane</keyword>
<comment type="caution">
    <text evidence="2">The sequence shown here is derived from an EMBL/GenBank/DDBJ whole genome shotgun (WGS) entry which is preliminary data.</text>
</comment>
<sequence>MYSHHIALSTRVSFPCESDMPWHRLNNQLCYLLIEVHLIVIIISLFLIGYTDATRKALWEEGGQHGFESDPKMRIYFYANYLQPPEIPFIWSRRYTEFNLASGIFTLCLFLTRQLLALATSTSMQTNIYLLSCVLLFWVMSCISQRSPDYSDPDYSSRVPWYLNHSCSIASTQNRAALGYVSWVLILVSYVVLDSSVITRCWASKLFPDHLASQFGV</sequence>
<feature type="transmembrane region" description="Helical" evidence="1">
    <location>
        <begin position="180"/>
        <end position="203"/>
    </location>
</feature>
<organism evidence="2 3">
    <name type="scientific">Botrytis byssoidea</name>
    <dbReference type="NCBI Taxonomy" id="139641"/>
    <lineage>
        <taxon>Eukaryota</taxon>
        <taxon>Fungi</taxon>
        <taxon>Dikarya</taxon>
        <taxon>Ascomycota</taxon>
        <taxon>Pezizomycotina</taxon>
        <taxon>Leotiomycetes</taxon>
        <taxon>Helotiales</taxon>
        <taxon>Sclerotiniaceae</taxon>
        <taxon>Botrytis</taxon>
    </lineage>
</organism>
<evidence type="ECO:0000256" key="1">
    <source>
        <dbReference type="SAM" id="Phobius"/>
    </source>
</evidence>